<feature type="compositionally biased region" description="Basic and acidic residues" evidence="1">
    <location>
        <begin position="1"/>
        <end position="10"/>
    </location>
</feature>
<feature type="region of interest" description="Disordered" evidence="1">
    <location>
        <begin position="1"/>
        <end position="56"/>
    </location>
</feature>
<dbReference type="OrthoDB" id="9809969at2"/>
<feature type="region of interest" description="Disordered" evidence="1">
    <location>
        <begin position="420"/>
        <end position="443"/>
    </location>
</feature>
<sequence>MARSDEDRFRPRPAPPRQRGADGERFVSLVRRQAAKAGQAAGRSARGSQFGRGRAATRLRTGSASLRSRRVVIKSRFVLVRPGSDAIAAHLRYIERDGVTREGERGQAYGTETDEADTQAFVARSQDDRHQFRFIVSSEDAGELGDLRAFTRTLMRRMEVDLQTRLDWIAVDHYDTDNPHTHIVLRGRADNGQDLVIAPEYMSHGMRERGAELATEWLGPRTEREIADTLQRETQQERFTTLDRTLLRMAGDTGLVDTSGLRGDVPYQCALAARLQHLAGMDLAHPSEAGQWRLDDQMEATLRRLGEHGDILRALHRAMRDQAREFVIETGPEVREPIIGRIAGKGLVNELSDRSYIVIDGADGRAHYLALPPGMVLADFPSGGVVEVRPIPKSAADKNIDRLAPDGIYRTADHLAELQRSQANDSRAKGRGQERRPSPESVVRSHVMRLESMRRAGIVERIEDGVWKVPGDLCERGREHDLKLRHGIHVAVPSHLPLARQINALGATWLDRKLIDGGKELTGAGFGGEVREAMQARAAYLEREGLAKRQGEQVIVARRLLHALRDREVAATAQTIAAETGLTYKPLGEDGQASGVYRRSVTLASGRYAMLDDGLGFTLVPWRPILAQRLGESMSVSIENGRATWSFGRSKSLTL</sequence>
<dbReference type="Pfam" id="PF11843">
    <property type="entry name" value="DUF3363"/>
    <property type="match status" value="1"/>
</dbReference>
<evidence type="ECO:0000313" key="2">
    <source>
        <dbReference type="EMBL" id="VCU71542.1"/>
    </source>
</evidence>
<name>A0A3P4B649_9BURK</name>
<gene>
    <name evidence="2" type="ORF">PIGHUM_03627</name>
</gene>
<feature type="compositionally biased region" description="Basic and acidic residues" evidence="1">
    <location>
        <begin position="426"/>
        <end position="438"/>
    </location>
</feature>
<feature type="compositionally biased region" description="Low complexity" evidence="1">
    <location>
        <begin position="31"/>
        <end position="56"/>
    </location>
</feature>
<accession>A0A3P4B649</accession>
<evidence type="ECO:0000256" key="1">
    <source>
        <dbReference type="SAM" id="MobiDB-lite"/>
    </source>
</evidence>
<dbReference type="Proteomes" id="UP000277294">
    <property type="component" value="Unassembled WGS sequence"/>
</dbReference>
<dbReference type="RefSeq" id="WP_124081138.1">
    <property type="nucleotide sequence ID" value="NZ_UWPJ01000027.1"/>
</dbReference>
<proteinExistence type="predicted"/>
<evidence type="ECO:0008006" key="4">
    <source>
        <dbReference type="Google" id="ProtNLM"/>
    </source>
</evidence>
<protein>
    <recommendedName>
        <fullName evidence="4">Type IV secretory pathway, VirD2 components (Relaxase)</fullName>
    </recommendedName>
</protein>
<dbReference type="AlphaFoldDB" id="A0A3P4B649"/>
<organism evidence="2 3">
    <name type="scientific">Pigmentiphaga humi</name>
    <dbReference type="NCBI Taxonomy" id="2478468"/>
    <lineage>
        <taxon>Bacteria</taxon>
        <taxon>Pseudomonadati</taxon>
        <taxon>Pseudomonadota</taxon>
        <taxon>Betaproteobacteria</taxon>
        <taxon>Burkholderiales</taxon>
        <taxon>Alcaligenaceae</taxon>
        <taxon>Pigmentiphaga</taxon>
    </lineage>
</organism>
<reference evidence="2 3" key="1">
    <citation type="submission" date="2018-10" db="EMBL/GenBank/DDBJ databases">
        <authorList>
            <person name="Criscuolo A."/>
        </authorList>
    </citation>
    <scope>NUCLEOTIDE SEQUENCE [LARGE SCALE GENOMIC DNA]</scope>
    <source>
        <strain evidence="2">DnA1</strain>
    </source>
</reference>
<evidence type="ECO:0000313" key="3">
    <source>
        <dbReference type="Proteomes" id="UP000277294"/>
    </source>
</evidence>
<dbReference type="EMBL" id="UWPJ01000027">
    <property type="protein sequence ID" value="VCU71542.1"/>
    <property type="molecule type" value="Genomic_DNA"/>
</dbReference>
<dbReference type="InterPro" id="IPR021795">
    <property type="entry name" value="DUF3363"/>
</dbReference>
<keyword evidence="3" id="KW-1185">Reference proteome</keyword>